<dbReference type="KEGG" id="saf:SULAZ_1616"/>
<feature type="transmembrane region" description="Helical" evidence="1">
    <location>
        <begin position="6"/>
        <end position="34"/>
    </location>
</feature>
<dbReference type="HOGENOM" id="CLU_196887_0_0_0"/>
<protein>
    <submittedName>
        <fullName evidence="2">Uncharacterized protein</fullName>
    </submittedName>
</protein>
<dbReference type="EMBL" id="CP001229">
    <property type="protein sequence ID" value="ACN99232.1"/>
    <property type="molecule type" value="Genomic_DNA"/>
</dbReference>
<dbReference type="AlphaFoldDB" id="C1DWU2"/>
<dbReference type="Proteomes" id="UP000001369">
    <property type="component" value="Chromosome"/>
</dbReference>
<keyword evidence="1" id="KW-0472">Membrane</keyword>
<gene>
    <name evidence="2" type="ordered locus">SULAZ_1616</name>
</gene>
<keyword evidence="3" id="KW-1185">Reference proteome</keyword>
<sequence>METFFLGVIAFSMLFIAVMSLVRTIFWIIVALKVRDLIKDIQSDYKQLYPKVSRLIDNISGVSGLLGFFKMFKFLRGKK</sequence>
<accession>C1DWU2</accession>
<dbReference type="STRING" id="204536.SULAZ_1616"/>
<proteinExistence type="predicted"/>
<reference evidence="2 3" key="1">
    <citation type="journal article" date="2009" name="J. Bacteriol.">
        <title>Complete and draft genome sequences of six members of the Aquificales.</title>
        <authorList>
            <person name="Reysenbach A.L."/>
            <person name="Hamamura N."/>
            <person name="Podar M."/>
            <person name="Griffiths E."/>
            <person name="Ferreira S."/>
            <person name="Hochstein R."/>
            <person name="Heidelberg J."/>
            <person name="Johnson J."/>
            <person name="Mead D."/>
            <person name="Pohorille A."/>
            <person name="Sarmiento M."/>
            <person name="Schweighofer K."/>
            <person name="Seshadri R."/>
            <person name="Voytek M.A."/>
        </authorList>
    </citation>
    <scope>NUCLEOTIDE SEQUENCE [LARGE SCALE GENOMIC DNA]</scope>
    <source>
        <strain evidence="3">Az-Fu1 / DSM 15241 / OCM 825</strain>
    </source>
</reference>
<evidence type="ECO:0000313" key="2">
    <source>
        <dbReference type="EMBL" id="ACN99232.1"/>
    </source>
</evidence>
<organism evidence="2 3">
    <name type="scientific">Sulfurihydrogenibium azorense (strain DSM 15241 / OCM 825 / Az-Fu1)</name>
    <dbReference type="NCBI Taxonomy" id="204536"/>
    <lineage>
        <taxon>Bacteria</taxon>
        <taxon>Pseudomonadati</taxon>
        <taxon>Aquificota</taxon>
        <taxon>Aquificia</taxon>
        <taxon>Aquificales</taxon>
        <taxon>Hydrogenothermaceae</taxon>
        <taxon>Sulfurihydrogenibium</taxon>
    </lineage>
</organism>
<name>C1DWU2_SULAA</name>
<keyword evidence="1" id="KW-0812">Transmembrane</keyword>
<evidence type="ECO:0000313" key="3">
    <source>
        <dbReference type="Proteomes" id="UP000001369"/>
    </source>
</evidence>
<dbReference type="OrthoDB" id="9884985at2"/>
<dbReference type="RefSeq" id="WP_012674550.1">
    <property type="nucleotide sequence ID" value="NC_012438.1"/>
</dbReference>
<keyword evidence="1" id="KW-1133">Transmembrane helix</keyword>
<evidence type="ECO:0000256" key="1">
    <source>
        <dbReference type="SAM" id="Phobius"/>
    </source>
</evidence>